<dbReference type="Proteomes" id="UP000620874">
    <property type="component" value="Unassembled WGS sequence"/>
</dbReference>
<dbReference type="GO" id="GO:0005524">
    <property type="term" value="F:ATP binding"/>
    <property type="evidence" value="ECO:0007669"/>
    <property type="project" value="UniProtKB-KW"/>
</dbReference>
<name>A0ABR8YD12_9BACT</name>
<dbReference type="InterPro" id="IPR012547">
    <property type="entry name" value="PDDEXK_9"/>
</dbReference>
<reference evidence="2 3" key="1">
    <citation type="submission" date="2020-08" db="EMBL/GenBank/DDBJ databases">
        <title>A Genomic Blueprint of the Chicken Gut Microbiome.</title>
        <authorList>
            <person name="Gilroy R."/>
            <person name="Ravi A."/>
            <person name="Getino M."/>
            <person name="Pursley I."/>
            <person name="Horton D.L."/>
            <person name="Alikhan N.-F."/>
            <person name="Baker D."/>
            <person name="Gharbi K."/>
            <person name="Hall N."/>
            <person name="Watson M."/>
            <person name="Adriaenssens E.M."/>
            <person name="Foster-Nyarko E."/>
            <person name="Jarju S."/>
            <person name="Secka A."/>
            <person name="Antonio M."/>
            <person name="Oren A."/>
            <person name="Chaudhuri R."/>
            <person name="La Ragione R.M."/>
            <person name="Hildebrand F."/>
            <person name="Pallen M.J."/>
        </authorList>
    </citation>
    <scope>NUCLEOTIDE SEQUENCE [LARGE SCALE GENOMIC DNA]</scope>
    <source>
        <strain evidence="2 3">Sa1CVN1</strain>
    </source>
</reference>
<evidence type="ECO:0000313" key="2">
    <source>
        <dbReference type="EMBL" id="MBD8042077.1"/>
    </source>
</evidence>
<evidence type="ECO:0000259" key="1">
    <source>
        <dbReference type="Pfam" id="PF09820"/>
    </source>
</evidence>
<dbReference type="InterPro" id="IPR018631">
    <property type="entry name" value="AAA-ATPase-like_dom"/>
</dbReference>
<protein>
    <submittedName>
        <fullName evidence="2">ATP-binding protein</fullName>
    </submittedName>
</protein>
<dbReference type="PANTHER" id="PTHR34825:SF2">
    <property type="entry name" value="AAA-ATPASE-LIKE DOMAIN-CONTAINING PROTEIN"/>
    <property type="match status" value="1"/>
</dbReference>
<accession>A0ABR8YD12</accession>
<evidence type="ECO:0000313" key="3">
    <source>
        <dbReference type="Proteomes" id="UP000620874"/>
    </source>
</evidence>
<keyword evidence="2" id="KW-0067">ATP-binding</keyword>
<dbReference type="EMBL" id="JACSPP010000102">
    <property type="protein sequence ID" value="MBD8042077.1"/>
    <property type="molecule type" value="Genomic_DNA"/>
</dbReference>
<dbReference type="Pfam" id="PF08011">
    <property type="entry name" value="PDDEXK_9"/>
    <property type="match status" value="1"/>
</dbReference>
<gene>
    <name evidence="2" type="ORF">H9625_16875</name>
</gene>
<comment type="caution">
    <text evidence="2">The sequence shown here is derived from an EMBL/GenBank/DDBJ whole genome shotgun (WGS) entry which is preliminary data.</text>
</comment>
<keyword evidence="3" id="KW-1185">Reference proteome</keyword>
<organism evidence="2 3">
    <name type="scientific">Phocaeicola intestinalis</name>
    <dbReference type="NCBI Taxonomy" id="2762212"/>
    <lineage>
        <taxon>Bacteria</taxon>
        <taxon>Pseudomonadati</taxon>
        <taxon>Bacteroidota</taxon>
        <taxon>Bacteroidia</taxon>
        <taxon>Bacteroidales</taxon>
        <taxon>Bacteroidaceae</taxon>
        <taxon>Phocaeicola</taxon>
    </lineage>
</organism>
<dbReference type="RefSeq" id="WP_191765486.1">
    <property type="nucleotide sequence ID" value="NZ_JACSPP010000102.1"/>
</dbReference>
<sequence length="576" mass="66994">MNTYKLLPYGISDFRRIRKENYYYVDKSAYIQRMEDVASFLFLIRPRRFGKSLFLSMLRYYYDINEKENFRELFKGLWVADHPTQWQGKFQVLHLDFSQVGGNADALPLNFNRYFGVRLDDFAERYAAYYPADFVERIRGAQDANTKFALIIAAASARNHKLYLIVDEYDNFTNTILNEEGEAIYHVITLASGFYRDVFKKYKGNFDRILMLGVSPVTLDDVTSGYNIATSITMDARFNRMLGFSETDVREMIRYYQSAGTLKADEEHLIAEMKPWYDGYCFSEEVVYTDPKMFNCDMVTYYLNYYIQHGCAPKEMVDRNTCTDYMKLDKLIKLDQLDGDRKGVLLEVAEKGTTTGIVANSFPASRLTDPEIFKSLLFYYGMLTITGTYGIEQELGIPNNNVRKQYYDFLLNEYKKVHPIKLSPLLRSYTDAAFKGNWHPMLEHIFKAYHDTTAIRSLIEGERNLQGFMNAYLSLNPYYLTAPEVELNHGYCDFFLMPDLVRWPMVKHSYILELKYLPATATDERAEAQRTKAIKQVKDYASGPKVQTLIQGTTLHLIVAQIKGYDLIGLEEVERE</sequence>
<dbReference type="Pfam" id="PF09820">
    <property type="entry name" value="AAA-ATPase_like"/>
    <property type="match status" value="1"/>
</dbReference>
<keyword evidence="2" id="KW-0547">Nucleotide-binding</keyword>
<feature type="domain" description="AAA-ATPase-like" evidence="1">
    <location>
        <begin position="8"/>
        <end position="223"/>
    </location>
</feature>
<dbReference type="PANTHER" id="PTHR34825">
    <property type="entry name" value="CONSERVED PROTEIN, WITH A WEAK D-GALACTARATE DEHYDRATASE/ALTRONATE HYDROLASE DOMAIN"/>
    <property type="match status" value="1"/>
</dbReference>
<proteinExistence type="predicted"/>